<accession>A0A8J4DIP0</accession>
<evidence type="ECO:0000313" key="8">
    <source>
        <dbReference type="Proteomes" id="UP000652013"/>
    </source>
</evidence>
<comment type="similarity">
    <text evidence="5">Belongs to the globin family.</text>
</comment>
<dbReference type="EMBL" id="BOOY01000009">
    <property type="protein sequence ID" value="GIJ02383.1"/>
    <property type="molecule type" value="Genomic_DNA"/>
</dbReference>
<dbReference type="PROSITE" id="PS01033">
    <property type="entry name" value="GLOBIN"/>
    <property type="match status" value="1"/>
</dbReference>
<evidence type="ECO:0000256" key="3">
    <source>
        <dbReference type="ARBA" id="ARBA00022723"/>
    </source>
</evidence>
<evidence type="ECO:0000256" key="5">
    <source>
        <dbReference type="RuleBase" id="RU000356"/>
    </source>
</evidence>
<dbReference type="Proteomes" id="UP000652013">
    <property type="component" value="Unassembled WGS sequence"/>
</dbReference>
<keyword evidence="2 5" id="KW-0561">Oxygen transport</keyword>
<dbReference type="GO" id="GO:0071949">
    <property type="term" value="F:FAD binding"/>
    <property type="evidence" value="ECO:0007669"/>
    <property type="project" value="TreeGrafter"/>
</dbReference>
<organism evidence="7 8">
    <name type="scientific">Spirilliplanes yamanashiensis</name>
    <dbReference type="NCBI Taxonomy" id="42233"/>
    <lineage>
        <taxon>Bacteria</taxon>
        <taxon>Bacillati</taxon>
        <taxon>Actinomycetota</taxon>
        <taxon>Actinomycetes</taxon>
        <taxon>Micromonosporales</taxon>
        <taxon>Micromonosporaceae</taxon>
        <taxon>Spirilliplanes</taxon>
    </lineage>
</organism>
<dbReference type="GO" id="GO:0046210">
    <property type="term" value="P:nitric oxide catabolic process"/>
    <property type="evidence" value="ECO:0007669"/>
    <property type="project" value="TreeGrafter"/>
</dbReference>
<evidence type="ECO:0000313" key="7">
    <source>
        <dbReference type="EMBL" id="GIJ02383.1"/>
    </source>
</evidence>
<evidence type="ECO:0000256" key="1">
    <source>
        <dbReference type="ARBA" id="ARBA00022617"/>
    </source>
</evidence>
<dbReference type="InterPro" id="IPR009050">
    <property type="entry name" value="Globin-like_sf"/>
</dbReference>
<dbReference type="InterPro" id="IPR012292">
    <property type="entry name" value="Globin/Proto"/>
</dbReference>
<dbReference type="Gene3D" id="1.10.490.10">
    <property type="entry name" value="Globins"/>
    <property type="match status" value="1"/>
</dbReference>
<dbReference type="GO" id="GO:0008941">
    <property type="term" value="F:nitric oxide dioxygenase NAD(P)H activity"/>
    <property type="evidence" value="ECO:0007669"/>
    <property type="project" value="TreeGrafter"/>
</dbReference>
<evidence type="ECO:0000256" key="4">
    <source>
        <dbReference type="ARBA" id="ARBA00023004"/>
    </source>
</evidence>
<dbReference type="GO" id="GO:0071500">
    <property type="term" value="P:cellular response to nitrosative stress"/>
    <property type="evidence" value="ECO:0007669"/>
    <property type="project" value="TreeGrafter"/>
</dbReference>
<dbReference type="GO" id="GO:0020037">
    <property type="term" value="F:heme binding"/>
    <property type="evidence" value="ECO:0007669"/>
    <property type="project" value="InterPro"/>
</dbReference>
<keyword evidence="3" id="KW-0479">Metal-binding</keyword>
<reference evidence="7" key="1">
    <citation type="submission" date="2021-01" db="EMBL/GenBank/DDBJ databases">
        <title>Whole genome shotgun sequence of Spirilliplanes yamanashiensis NBRC 15828.</title>
        <authorList>
            <person name="Komaki H."/>
            <person name="Tamura T."/>
        </authorList>
    </citation>
    <scope>NUCLEOTIDE SEQUENCE</scope>
    <source>
        <strain evidence="7">NBRC 15828</strain>
    </source>
</reference>
<keyword evidence="8" id="KW-1185">Reference proteome</keyword>
<dbReference type="AlphaFoldDB" id="A0A8J4DIP0"/>
<proteinExistence type="inferred from homology"/>
<dbReference type="RefSeq" id="WP_203937696.1">
    <property type="nucleotide sequence ID" value="NZ_BAAAGJ010000012.1"/>
</dbReference>
<dbReference type="GO" id="GO:0005344">
    <property type="term" value="F:oxygen carrier activity"/>
    <property type="evidence" value="ECO:0007669"/>
    <property type="project" value="UniProtKB-KW"/>
</dbReference>
<dbReference type="PANTHER" id="PTHR43396:SF3">
    <property type="entry name" value="FLAVOHEMOPROTEIN"/>
    <property type="match status" value="1"/>
</dbReference>
<protein>
    <recommendedName>
        <fullName evidence="6">Globin domain-containing protein</fullName>
    </recommendedName>
</protein>
<keyword evidence="4" id="KW-0408">Iron</keyword>
<sequence>MAQVQRTAAAVADEPAALAERFYHHLFQLAPGVRDMFPADMTAQNDRLAGALFDAVRALVDDPERRAPRMEAHLHRLGADHAHRYAVRPEHYPFVGHALVRAVQDVSGDWSASTSSAWLWVYEWMSSHMMSAAHDVR</sequence>
<keyword evidence="5" id="KW-0813">Transport</keyword>
<feature type="domain" description="Globin" evidence="6">
    <location>
        <begin position="1"/>
        <end position="134"/>
    </location>
</feature>
<comment type="caution">
    <text evidence="7">The sequence shown here is derived from an EMBL/GenBank/DDBJ whole genome shotgun (WGS) entry which is preliminary data.</text>
</comment>
<keyword evidence="1 5" id="KW-0349">Heme</keyword>
<evidence type="ECO:0000256" key="2">
    <source>
        <dbReference type="ARBA" id="ARBA00022621"/>
    </source>
</evidence>
<dbReference type="Pfam" id="PF00042">
    <property type="entry name" value="Globin"/>
    <property type="match status" value="1"/>
</dbReference>
<evidence type="ECO:0000259" key="6">
    <source>
        <dbReference type="PROSITE" id="PS01033"/>
    </source>
</evidence>
<gene>
    <name evidence="7" type="ORF">Sya03_17350</name>
</gene>
<dbReference type="InterPro" id="IPR000971">
    <property type="entry name" value="Globin"/>
</dbReference>
<dbReference type="CDD" id="cd19753">
    <property type="entry name" value="Mb-like_oxidoreductase"/>
    <property type="match status" value="1"/>
</dbReference>
<dbReference type="PANTHER" id="PTHR43396">
    <property type="entry name" value="FLAVOHEMOPROTEIN"/>
    <property type="match status" value="1"/>
</dbReference>
<name>A0A8J4DIP0_9ACTN</name>
<dbReference type="SUPFAM" id="SSF46458">
    <property type="entry name" value="Globin-like"/>
    <property type="match status" value="1"/>
</dbReference>
<dbReference type="GO" id="GO:0046872">
    <property type="term" value="F:metal ion binding"/>
    <property type="evidence" value="ECO:0007669"/>
    <property type="project" value="UniProtKB-KW"/>
</dbReference>
<dbReference type="GO" id="GO:0019825">
    <property type="term" value="F:oxygen binding"/>
    <property type="evidence" value="ECO:0007669"/>
    <property type="project" value="InterPro"/>
</dbReference>